<gene>
    <name evidence="6" type="ORF">X943_002009</name>
</gene>
<evidence type="ECO:0000256" key="3">
    <source>
        <dbReference type="ARBA" id="ARBA00022833"/>
    </source>
</evidence>
<sequence length="308" mass="35417">MNILDGVTQSELRELSEALLCGLEPFEVLREPRFVTDAECRCETSLESSGLRDEISCAICCGIIQKCVVIKGCLHRFCADCIEKAMRIGTNECPKCRMHIPSRRSLMPDPIFDSIILRLIPNPKCTKIDLQGLKDDPTIENIRRTFLVNDLNVKLEDISSIKTALGDDMLSVESSFDNKEYMREIKQKRRKIIESLPPAPETLRSCYRLVSGEEGIPQVEPNLLFDDGSVTLYHLGMYIKKMIGLPPCREFYFYNKHECGRKQLIQDPWYVAEPTQTLAYIRNMVKRPSHLVLTVYYMTQRPRNDEQS</sequence>
<evidence type="ECO:0000256" key="1">
    <source>
        <dbReference type="ARBA" id="ARBA00022723"/>
    </source>
</evidence>
<protein>
    <recommendedName>
        <fullName evidence="5">RING-type domain-containing protein</fullName>
    </recommendedName>
</protein>
<keyword evidence="1" id="KW-0479">Metal-binding</keyword>
<evidence type="ECO:0000259" key="5">
    <source>
        <dbReference type="PROSITE" id="PS50089"/>
    </source>
</evidence>
<dbReference type="GO" id="GO:0008270">
    <property type="term" value="F:zinc ion binding"/>
    <property type="evidence" value="ECO:0007669"/>
    <property type="project" value="UniProtKB-KW"/>
</dbReference>
<dbReference type="Gene3D" id="3.30.40.10">
    <property type="entry name" value="Zinc/RING finger domain, C3HC4 (zinc finger)"/>
    <property type="match status" value="1"/>
</dbReference>
<comment type="caution">
    <text evidence="6">The sequence shown here is derived from an EMBL/GenBank/DDBJ whole genome shotgun (WGS) entry which is preliminary data.</text>
</comment>
<keyword evidence="7" id="KW-1185">Reference proteome</keyword>
<evidence type="ECO:0000256" key="4">
    <source>
        <dbReference type="PROSITE-ProRule" id="PRU00175"/>
    </source>
</evidence>
<evidence type="ECO:0000313" key="6">
    <source>
        <dbReference type="EMBL" id="KAK1933059.1"/>
    </source>
</evidence>
<dbReference type="InterPro" id="IPR013083">
    <property type="entry name" value="Znf_RING/FYVE/PHD"/>
</dbReference>
<dbReference type="PANTHER" id="PTHR46537">
    <property type="entry name" value="OS11G0578200 PROTEIN"/>
    <property type="match status" value="1"/>
</dbReference>
<dbReference type="AlphaFoldDB" id="A0AAD9G789"/>
<evidence type="ECO:0000256" key="2">
    <source>
        <dbReference type="ARBA" id="ARBA00022771"/>
    </source>
</evidence>
<dbReference type="InterPro" id="IPR017907">
    <property type="entry name" value="Znf_RING_CS"/>
</dbReference>
<dbReference type="InterPro" id="IPR001841">
    <property type="entry name" value="Znf_RING"/>
</dbReference>
<organism evidence="6 7">
    <name type="scientific">Babesia divergens</name>
    <dbReference type="NCBI Taxonomy" id="32595"/>
    <lineage>
        <taxon>Eukaryota</taxon>
        <taxon>Sar</taxon>
        <taxon>Alveolata</taxon>
        <taxon>Apicomplexa</taxon>
        <taxon>Aconoidasida</taxon>
        <taxon>Piroplasmida</taxon>
        <taxon>Babesiidae</taxon>
        <taxon>Babesia</taxon>
    </lineage>
</organism>
<name>A0AAD9G789_BABDI</name>
<keyword evidence="3" id="KW-0862">Zinc</keyword>
<evidence type="ECO:0000313" key="7">
    <source>
        <dbReference type="Proteomes" id="UP001195914"/>
    </source>
</evidence>
<dbReference type="SUPFAM" id="SSF57850">
    <property type="entry name" value="RING/U-box"/>
    <property type="match status" value="1"/>
</dbReference>
<dbReference type="Pfam" id="PF13923">
    <property type="entry name" value="zf-C3HC4_2"/>
    <property type="match status" value="1"/>
</dbReference>
<dbReference type="PANTHER" id="PTHR46537:SF3">
    <property type="entry name" value="E3 UBIQUITIN-PROTEIN LIGASE RING1A"/>
    <property type="match status" value="1"/>
</dbReference>
<dbReference type="InterPro" id="IPR044592">
    <property type="entry name" value="RING1A/B"/>
</dbReference>
<dbReference type="Proteomes" id="UP001195914">
    <property type="component" value="Unassembled WGS sequence"/>
</dbReference>
<reference evidence="6" key="2">
    <citation type="submission" date="2021-05" db="EMBL/GenBank/DDBJ databases">
        <authorList>
            <person name="Pain A."/>
        </authorList>
    </citation>
    <scope>NUCLEOTIDE SEQUENCE</scope>
    <source>
        <strain evidence="6">1802A</strain>
    </source>
</reference>
<feature type="domain" description="RING-type" evidence="5">
    <location>
        <begin position="57"/>
        <end position="97"/>
    </location>
</feature>
<accession>A0AAD9G789</accession>
<proteinExistence type="predicted"/>
<reference evidence="6" key="1">
    <citation type="journal article" date="2014" name="Nucleic Acids Res.">
        <title>The evolutionary dynamics of variant antigen genes in Babesia reveal a history of genomic innovation underlying host-parasite interaction.</title>
        <authorList>
            <person name="Jackson A.P."/>
            <person name="Otto T.D."/>
            <person name="Darby A."/>
            <person name="Ramaprasad A."/>
            <person name="Xia D."/>
            <person name="Echaide I.E."/>
            <person name="Farber M."/>
            <person name="Gahlot S."/>
            <person name="Gamble J."/>
            <person name="Gupta D."/>
            <person name="Gupta Y."/>
            <person name="Jackson L."/>
            <person name="Malandrin L."/>
            <person name="Malas T.B."/>
            <person name="Moussa E."/>
            <person name="Nair M."/>
            <person name="Reid A.J."/>
            <person name="Sanders M."/>
            <person name="Sharma J."/>
            <person name="Tracey A."/>
            <person name="Quail M.A."/>
            <person name="Weir W."/>
            <person name="Wastling J.M."/>
            <person name="Hall N."/>
            <person name="Willadsen P."/>
            <person name="Lingelbach K."/>
            <person name="Shiels B."/>
            <person name="Tait A."/>
            <person name="Berriman M."/>
            <person name="Allred D.R."/>
            <person name="Pain A."/>
        </authorList>
    </citation>
    <scope>NUCLEOTIDE SEQUENCE</scope>
    <source>
        <strain evidence="6">1802A</strain>
    </source>
</reference>
<keyword evidence="2 4" id="KW-0863">Zinc-finger</keyword>
<dbReference type="EMBL" id="JAHBMH010000073">
    <property type="protein sequence ID" value="KAK1933059.1"/>
    <property type="molecule type" value="Genomic_DNA"/>
</dbReference>
<dbReference type="SMART" id="SM00184">
    <property type="entry name" value="RING"/>
    <property type="match status" value="1"/>
</dbReference>
<dbReference type="PROSITE" id="PS00518">
    <property type="entry name" value="ZF_RING_1"/>
    <property type="match status" value="1"/>
</dbReference>
<dbReference type="PROSITE" id="PS50089">
    <property type="entry name" value="ZF_RING_2"/>
    <property type="match status" value="1"/>
</dbReference>
<dbReference type="CDD" id="cd16531">
    <property type="entry name" value="RING-HC_RING1-like"/>
    <property type="match status" value="1"/>
</dbReference>